<accession>A0A1G7PYX1</accession>
<organism evidence="2 3">
    <name type="scientific">Epilithonimonas hungarica</name>
    <dbReference type="NCBI Taxonomy" id="454006"/>
    <lineage>
        <taxon>Bacteria</taxon>
        <taxon>Pseudomonadati</taxon>
        <taxon>Bacteroidota</taxon>
        <taxon>Flavobacteriia</taxon>
        <taxon>Flavobacteriales</taxon>
        <taxon>Weeksellaceae</taxon>
        <taxon>Chryseobacterium group</taxon>
        <taxon>Epilithonimonas</taxon>
    </lineage>
</organism>
<dbReference type="Proteomes" id="UP000199203">
    <property type="component" value="Unassembled WGS sequence"/>
</dbReference>
<dbReference type="OrthoDB" id="1444189at2"/>
<protein>
    <submittedName>
        <fullName evidence="2">Uncharacterized protein</fullName>
    </submittedName>
</protein>
<dbReference type="STRING" id="454006.SAMN05421825_2460"/>
<sequence>MKKILLYSLFISLLFNCSSRDEDVVEEVPVLPVKLTYDFVTPDNIFSSIFTYKNNNEIVDITTTIRDNIVYAKEVYTYNKDNIIKIEYYEWNKLTSISEFSYNNNRVAKNIITYDDGRKIHYEYNWVTANHLVVVKKETEPHENLDYYFSDGNLVKYIYKYNSNPYDNFGGSTFSYEYDNSPNVYSNIKGFDKINFLTHFFSKNNISKKTEIITNTTNGYTTTKAAYDDFSYDYYSNGYPKKQTGTSTNQQGQTTTSLREYQYNK</sequence>
<gene>
    <name evidence="2" type="ORF">SAMN05421825_2460</name>
</gene>
<feature type="region of interest" description="Disordered" evidence="1">
    <location>
        <begin position="241"/>
        <end position="265"/>
    </location>
</feature>
<reference evidence="3" key="1">
    <citation type="submission" date="2016-10" db="EMBL/GenBank/DDBJ databases">
        <authorList>
            <person name="Varghese N."/>
            <person name="Submissions S."/>
        </authorList>
    </citation>
    <scope>NUCLEOTIDE SEQUENCE [LARGE SCALE GENOMIC DNA]</scope>
    <source>
        <strain evidence="3">DSM 19684</strain>
    </source>
</reference>
<dbReference type="RefSeq" id="WP_089873697.1">
    <property type="nucleotide sequence ID" value="NZ_FNBH01000002.1"/>
</dbReference>
<keyword evidence="3" id="KW-1185">Reference proteome</keyword>
<evidence type="ECO:0000313" key="2">
    <source>
        <dbReference type="EMBL" id="SDF91464.1"/>
    </source>
</evidence>
<name>A0A1G7PYX1_9FLAO</name>
<dbReference type="AlphaFoldDB" id="A0A1G7PYX1"/>
<dbReference type="EMBL" id="FNBH01000002">
    <property type="protein sequence ID" value="SDF91464.1"/>
    <property type="molecule type" value="Genomic_DNA"/>
</dbReference>
<evidence type="ECO:0000256" key="1">
    <source>
        <dbReference type="SAM" id="MobiDB-lite"/>
    </source>
</evidence>
<evidence type="ECO:0000313" key="3">
    <source>
        <dbReference type="Proteomes" id="UP000199203"/>
    </source>
</evidence>
<proteinExistence type="predicted"/>
<feature type="compositionally biased region" description="Low complexity" evidence="1">
    <location>
        <begin position="243"/>
        <end position="257"/>
    </location>
</feature>